<dbReference type="RefSeq" id="WP_150023600.1">
    <property type="nucleotide sequence ID" value="NZ_VWOJ01000003.1"/>
</dbReference>
<reference evidence="3 4" key="1">
    <citation type="submission" date="2019-09" db="EMBL/GenBank/DDBJ databases">
        <authorList>
            <person name="Kevbrin V."/>
            <person name="Grouzdev D.S."/>
        </authorList>
    </citation>
    <scope>NUCLEOTIDE SEQUENCE [LARGE SCALE GENOMIC DNA]</scope>
    <source>
        <strain evidence="3 4">G-192</strain>
    </source>
</reference>
<dbReference type="InterPro" id="IPR034706">
    <property type="entry name" value="CpoB"/>
</dbReference>
<feature type="compositionally biased region" description="Low complexity" evidence="2">
    <location>
        <begin position="145"/>
        <end position="156"/>
    </location>
</feature>
<feature type="chain" id="PRO_5024520818" description="Cell division coordinator CpoB" evidence="1">
    <location>
        <begin position="24"/>
        <end position="281"/>
    </location>
</feature>
<dbReference type="EMBL" id="VWOJ01000003">
    <property type="protein sequence ID" value="KAA5802350.1"/>
    <property type="molecule type" value="Genomic_DNA"/>
</dbReference>
<feature type="region of interest" description="Disordered" evidence="2">
    <location>
        <begin position="261"/>
        <end position="281"/>
    </location>
</feature>
<accession>A0A5M6ZDQ3</accession>
<keyword evidence="1" id="KW-0131">Cell cycle</keyword>
<keyword evidence="1" id="KW-0574">Periplasm</keyword>
<dbReference type="InterPro" id="IPR019734">
    <property type="entry name" value="TPR_rpt"/>
</dbReference>
<evidence type="ECO:0000256" key="1">
    <source>
        <dbReference type="HAMAP-Rule" id="MF_02066"/>
    </source>
</evidence>
<dbReference type="Pfam" id="PF13174">
    <property type="entry name" value="TPR_6"/>
    <property type="match status" value="1"/>
</dbReference>
<evidence type="ECO:0000313" key="4">
    <source>
        <dbReference type="Proteomes" id="UP000325122"/>
    </source>
</evidence>
<keyword evidence="4" id="KW-1185">Reference proteome</keyword>
<proteinExistence type="inferred from homology"/>
<comment type="subcellular location">
    <subcellularLocation>
        <location evidence="1">Periplasm</location>
    </subcellularLocation>
</comment>
<comment type="caution">
    <text evidence="3">The sequence shown here is derived from an EMBL/GenBank/DDBJ whole genome shotgun (WGS) entry which is preliminary data.</text>
</comment>
<dbReference type="SUPFAM" id="SSF48452">
    <property type="entry name" value="TPR-like"/>
    <property type="match status" value="1"/>
</dbReference>
<comment type="similarity">
    <text evidence="1">Belongs to the CpoB family.</text>
</comment>
<dbReference type="GO" id="GO:0043093">
    <property type="term" value="P:FtsZ-dependent cytokinesis"/>
    <property type="evidence" value="ECO:0007669"/>
    <property type="project" value="UniProtKB-UniRule"/>
</dbReference>
<dbReference type="AlphaFoldDB" id="A0A5M6ZDQ3"/>
<feature type="compositionally biased region" description="Basic and acidic residues" evidence="2">
    <location>
        <begin position="267"/>
        <end position="281"/>
    </location>
</feature>
<sequence precursor="true">MMRAALFAITVLTALALAAPADAQSRRELQMRLDNLEARLAQMETNAQAGDPLAETLLMRLDALEREQRVLTGEIERLTHENRQLRQQIEQSRTASRAMHGEDNGTAFEGAHPVLGSDEIDPDDPFGEARAGAVQPLRLPDNGGSPARPDASSASDPDALFARARTRLLDGDFAGARDGFQTFTERHGDHPQAGEAWYWLGETHFVNGDLQDAADAYIASLRADQRGGRAPDALVRLAASLAGLGQTSRACQLLGSFPREYPNASQDARRRAERERTRIGC</sequence>
<feature type="region of interest" description="Disordered" evidence="2">
    <location>
        <begin position="82"/>
        <end position="156"/>
    </location>
</feature>
<dbReference type="GO" id="GO:0030288">
    <property type="term" value="C:outer membrane-bounded periplasmic space"/>
    <property type="evidence" value="ECO:0007669"/>
    <property type="project" value="UniProtKB-UniRule"/>
</dbReference>
<evidence type="ECO:0000256" key="2">
    <source>
        <dbReference type="SAM" id="MobiDB-lite"/>
    </source>
</evidence>
<keyword evidence="1" id="KW-0132">Cell division</keyword>
<dbReference type="HAMAP" id="MF_02066">
    <property type="entry name" value="CpoB"/>
    <property type="match status" value="1"/>
</dbReference>
<dbReference type="InterPro" id="IPR011990">
    <property type="entry name" value="TPR-like_helical_dom_sf"/>
</dbReference>
<name>A0A5M6ZDQ3_9PROT</name>
<feature type="compositionally biased region" description="Polar residues" evidence="2">
    <location>
        <begin position="85"/>
        <end position="95"/>
    </location>
</feature>
<protein>
    <recommendedName>
        <fullName evidence="1">Cell division coordinator CpoB</fullName>
    </recommendedName>
</protein>
<dbReference type="Pfam" id="PF13432">
    <property type="entry name" value="TPR_16"/>
    <property type="match status" value="1"/>
</dbReference>
<dbReference type="Proteomes" id="UP000325122">
    <property type="component" value="Unassembled WGS sequence"/>
</dbReference>
<organism evidence="3 4">
    <name type="scientific">Alkalicaulis satelles</name>
    <dbReference type="NCBI Taxonomy" id="2609175"/>
    <lineage>
        <taxon>Bacteria</taxon>
        <taxon>Pseudomonadati</taxon>
        <taxon>Pseudomonadota</taxon>
        <taxon>Alphaproteobacteria</taxon>
        <taxon>Maricaulales</taxon>
        <taxon>Maricaulaceae</taxon>
        <taxon>Alkalicaulis</taxon>
    </lineage>
</organism>
<feature type="signal peptide" evidence="1">
    <location>
        <begin position="1"/>
        <end position="23"/>
    </location>
</feature>
<comment type="function">
    <text evidence="1">Mediates coordination of peptidoglycan synthesis and outer membrane constriction during cell division.</text>
</comment>
<dbReference type="Gene3D" id="1.25.40.10">
    <property type="entry name" value="Tetratricopeptide repeat domain"/>
    <property type="match status" value="1"/>
</dbReference>
<keyword evidence="1" id="KW-0732">Signal</keyword>
<gene>
    <name evidence="1" type="primary">cpoB</name>
    <name evidence="3" type="ORF">F1654_11030</name>
</gene>
<evidence type="ECO:0000313" key="3">
    <source>
        <dbReference type="EMBL" id="KAA5802350.1"/>
    </source>
</evidence>